<evidence type="ECO:0000256" key="7">
    <source>
        <dbReference type="SAM" id="MobiDB-lite"/>
    </source>
</evidence>
<accession>A0AAW0QEB3</accession>
<evidence type="ECO:0000259" key="9">
    <source>
        <dbReference type="PROSITE" id="PS50850"/>
    </source>
</evidence>
<feature type="transmembrane region" description="Helical" evidence="8">
    <location>
        <begin position="224"/>
        <end position="243"/>
    </location>
</feature>
<keyword evidence="3" id="KW-0813">Transport</keyword>
<evidence type="ECO:0000256" key="2">
    <source>
        <dbReference type="ARBA" id="ARBA00007520"/>
    </source>
</evidence>
<evidence type="ECO:0000313" key="11">
    <source>
        <dbReference type="Proteomes" id="UP001392437"/>
    </source>
</evidence>
<dbReference type="Pfam" id="PF07690">
    <property type="entry name" value="MFS_1"/>
    <property type="match status" value="1"/>
</dbReference>
<keyword evidence="5 8" id="KW-1133">Transmembrane helix</keyword>
<dbReference type="EMBL" id="JAQQWP010000009">
    <property type="protein sequence ID" value="KAK8101520.1"/>
    <property type="molecule type" value="Genomic_DNA"/>
</dbReference>
<dbReference type="InterPro" id="IPR036259">
    <property type="entry name" value="MFS_trans_sf"/>
</dbReference>
<feature type="transmembrane region" description="Helical" evidence="8">
    <location>
        <begin position="264"/>
        <end position="290"/>
    </location>
</feature>
<dbReference type="InterPro" id="IPR020846">
    <property type="entry name" value="MFS_dom"/>
</dbReference>
<feature type="transmembrane region" description="Helical" evidence="8">
    <location>
        <begin position="296"/>
        <end position="317"/>
    </location>
</feature>
<protein>
    <recommendedName>
        <fullName evidence="9">Major facilitator superfamily (MFS) profile domain-containing protein</fullName>
    </recommendedName>
</protein>
<feature type="transmembrane region" description="Helical" evidence="8">
    <location>
        <begin position="434"/>
        <end position="453"/>
    </location>
</feature>
<evidence type="ECO:0000256" key="3">
    <source>
        <dbReference type="ARBA" id="ARBA00022448"/>
    </source>
</evidence>
<feature type="domain" description="Major facilitator superfamily (MFS) profile" evidence="9">
    <location>
        <begin position="70"/>
        <end position="567"/>
    </location>
</feature>
<feature type="transmembrane region" description="Helical" evidence="8">
    <location>
        <begin position="193"/>
        <end position="218"/>
    </location>
</feature>
<dbReference type="PROSITE" id="PS50850">
    <property type="entry name" value="MFS"/>
    <property type="match status" value="1"/>
</dbReference>
<gene>
    <name evidence="10" type="ORF">PG999_011894</name>
</gene>
<dbReference type="InterPro" id="IPR011701">
    <property type="entry name" value="MFS"/>
</dbReference>
<keyword evidence="11" id="KW-1185">Reference proteome</keyword>
<name>A0AAW0QEB3_9PEZI</name>
<comment type="caution">
    <text evidence="10">The sequence shown here is derived from an EMBL/GenBank/DDBJ whole genome shotgun (WGS) entry which is preliminary data.</text>
</comment>
<dbReference type="Proteomes" id="UP001392437">
    <property type="component" value="Unassembled WGS sequence"/>
</dbReference>
<organism evidence="10 11">
    <name type="scientific">Apiospora kogelbergensis</name>
    <dbReference type="NCBI Taxonomy" id="1337665"/>
    <lineage>
        <taxon>Eukaryota</taxon>
        <taxon>Fungi</taxon>
        <taxon>Dikarya</taxon>
        <taxon>Ascomycota</taxon>
        <taxon>Pezizomycotina</taxon>
        <taxon>Sordariomycetes</taxon>
        <taxon>Xylariomycetidae</taxon>
        <taxon>Amphisphaeriales</taxon>
        <taxon>Apiosporaceae</taxon>
        <taxon>Apiospora</taxon>
    </lineage>
</organism>
<feature type="transmembrane region" description="Helical" evidence="8">
    <location>
        <begin position="373"/>
        <end position="394"/>
    </location>
</feature>
<evidence type="ECO:0000256" key="6">
    <source>
        <dbReference type="ARBA" id="ARBA00023136"/>
    </source>
</evidence>
<proteinExistence type="inferred from homology"/>
<comment type="similarity">
    <text evidence="2">Belongs to the major facilitator superfamily. TCR/Tet family.</text>
</comment>
<dbReference type="GO" id="GO:0005886">
    <property type="term" value="C:plasma membrane"/>
    <property type="evidence" value="ECO:0007669"/>
    <property type="project" value="TreeGrafter"/>
</dbReference>
<dbReference type="PANTHER" id="PTHR23501">
    <property type="entry name" value="MAJOR FACILITATOR SUPERFAMILY"/>
    <property type="match status" value="1"/>
</dbReference>
<dbReference type="PANTHER" id="PTHR23501:SF12">
    <property type="entry name" value="MAJOR FACILITATOR SUPERFAMILY (MFS) PROFILE DOMAIN-CONTAINING PROTEIN-RELATED"/>
    <property type="match status" value="1"/>
</dbReference>
<evidence type="ECO:0000256" key="1">
    <source>
        <dbReference type="ARBA" id="ARBA00004141"/>
    </source>
</evidence>
<feature type="transmembrane region" description="Helical" evidence="8">
    <location>
        <begin position="134"/>
        <end position="154"/>
    </location>
</feature>
<comment type="subcellular location">
    <subcellularLocation>
        <location evidence="1">Membrane</location>
        <topology evidence="1">Multi-pass membrane protein</topology>
    </subcellularLocation>
</comment>
<evidence type="ECO:0000256" key="5">
    <source>
        <dbReference type="ARBA" id="ARBA00022989"/>
    </source>
</evidence>
<dbReference type="AlphaFoldDB" id="A0AAW0QEB3"/>
<feature type="compositionally biased region" description="Polar residues" evidence="7">
    <location>
        <begin position="1"/>
        <end position="15"/>
    </location>
</feature>
<keyword evidence="6 8" id="KW-0472">Membrane</keyword>
<dbReference type="GO" id="GO:0022857">
    <property type="term" value="F:transmembrane transporter activity"/>
    <property type="evidence" value="ECO:0007669"/>
    <property type="project" value="InterPro"/>
</dbReference>
<reference evidence="10 11" key="1">
    <citation type="submission" date="2023-01" db="EMBL/GenBank/DDBJ databases">
        <title>Analysis of 21 Apiospora genomes using comparative genomics revels a genus with tremendous synthesis potential of carbohydrate active enzymes and secondary metabolites.</title>
        <authorList>
            <person name="Sorensen T."/>
        </authorList>
    </citation>
    <scope>NUCLEOTIDE SEQUENCE [LARGE SCALE GENOMIC DNA]</scope>
    <source>
        <strain evidence="10 11">CBS 117206</strain>
    </source>
</reference>
<feature type="region of interest" description="Disordered" evidence="7">
    <location>
        <begin position="1"/>
        <end position="55"/>
    </location>
</feature>
<feature type="transmembrane region" description="Helical" evidence="8">
    <location>
        <begin position="67"/>
        <end position="87"/>
    </location>
</feature>
<feature type="transmembrane region" description="Helical" evidence="8">
    <location>
        <begin position="401"/>
        <end position="422"/>
    </location>
</feature>
<feature type="transmembrane region" description="Helical" evidence="8">
    <location>
        <begin position="545"/>
        <end position="564"/>
    </location>
</feature>
<dbReference type="Gene3D" id="1.20.1250.20">
    <property type="entry name" value="MFS general substrate transporter like domains"/>
    <property type="match status" value="2"/>
</dbReference>
<evidence type="ECO:0000256" key="8">
    <source>
        <dbReference type="SAM" id="Phobius"/>
    </source>
</evidence>
<feature type="transmembrane region" description="Helical" evidence="8">
    <location>
        <begin position="337"/>
        <end position="361"/>
    </location>
</feature>
<feature type="transmembrane region" description="Helical" evidence="8">
    <location>
        <begin position="160"/>
        <end position="181"/>
    </location>
</feature>
<evidence type="ECO:0000256" key="4">
    <source>
        <dbReference type="ARBA" id="ARBA00022692"/>
    </source>
</evidence>
<feature type="transmembrane region" description="Helical" evidence="8">
    <location>
        <begin position="107"/>
        <end position="127"/>
    </location>
</feature>
<feature type="compositionally biased region" description="Polar residues" evidence="7">
    <location>
        <begin position="24"/>
        <end position="43"/>
    </location>
</feature>
<sequence>MSTLESSTEKGSASGSGFAEKQNGYDSQNGKDSLPSSTTNGVTKTHDPHADPSTVEDNVRKLTGWRWFLVCAGLYCSCLIYGLDTTIAADIQGAVVETFQNVPQLPWVGAGFPLGSVAVILPYNALFGKFNMKWLYIGGVVVFQAGSALCGAAPNIEALIVGRVIAGAGGTGIYLGGLNHFSVLTTREERATYMTGLGFIWGIGTILGPVVGGGFALSSATWRWGFYINLIIGALSAPIYLFCLPSIRPVKGVSVVERLKKVDWVGSVLSCAFWVFFALAFVSAGGIWAWDDSRAIGMIVAFAVAFVLYVLQQYFCIFTTPADRSFPGHLLLSRTQVLAYICMSCINTALYVTTYYIPIYFQFVNEDSPLMAAVRLLPLLLITIAVNLASGYLLPKVNVYASFYLASGVLLTIAGALFFVYLEPSTPVANLYGFSVIMGAGCGLTMQLGYAVASLKAKPEDAVNAITLQNVSQIGSQVLCLVIAGRVYQSTAVSNLNPILAGHGFSQHEIQNAAAGAQSTLFKEIDGPLRESALEAVTGAMQTTFILVLVAGALDTVCALAMRWERLFPKTPKVDDEQVSA</sequence>
<dbReference type="SUPFAM" id="SSF103473">
    <property type="entry name" value="MFS general substrate transporter"/>
    <property type="match status" value="1"/>
</dbReference>
<evidence type="ECO:0000313" key="10">
    <source>
        <dbReference type="EMBL" id="KAK8101520.1"/>
    </source>
</evidence>
<keyword evidence="4 8" id="KW-0812">Transmembrane</keyword>